<feature type="domain" description="Helicase C-terminal" evidence="7">
    <location>
        <begin position="868"/>
        <end position="1029"/>
    </location>
</feature>
<dbReference type="InterPro" id="IPR014001">
    <property type="entry name" value="Helicase_ATP-bd"/>
</dbReference>
<feature type="compositionally biased region" description="Basic residues" evidence="5">
    <location>
        <begin position="184"/>
        <end position="194"/>
    </location>
</feature>
<dbReference type="SUPFAM" id="SSF52540">
    <property type="entry name" value="P-loop containing nucleoside triphosphate hydrolases"/>
    <property type="match status" value="2"/>
</dbReference>
<protein>
    <submittedName>
        <fullName evidence="8">ATP-dependent helicase</fullName>
    </submittedName>
</protein>
<proteinExistence type="predicted"/>
<keyword evidence="4" id="KW-0067">ATP-binding</keyword>
<dbReference type="PANTHER" id="PTHR45626">
    <property type="entry name" value="TRANSCRIPTION TERMINATION FACTOR 2-RELATED"/>
    <property type="match status" value="1"/>
</dbReference>
<dbReference type="InterPro" id="IPR038718">
    <property type="entry name" value="SNF2-like_sf"/>
</dbReference>
<sequence length="1051" mass="118136">MDEPQHPGGLASPSPTPDTESSTIQGSQSNQQHNGDTTANCQLTVCDSSLKTQHFEQERDPPSAPPDHGRPHKLAHEQHKEEAEDTPTSIPAYAPHQIKVEVKLEADSTTVALPLPTLDEDEDDFGLDQTDDTGGCDQNESVDDQGCDSSEGESESYTDSERPFSDSEFEAESSSDDKSIRSIDKRRRHGKSSKSKQPAGKKLERRPRAKNARERVARLHQAEDEAAEKKRKRGLQCQRAGGNKKRATNNLAVAAGALSHVADEQEDDDNASATAPPMKVIKATTHAEQLALMKQNIPAGSDTRRTMTQNKDLKEAVGLFGYKRVTAVDGNWRLNNMHTALKSHQITAAAWMVKRELGRAAPYGGLLADVMGLGKTVMSLACMTGNPPQKGDGTEFCRTTLVVVPNKSVALQWKDEVQKHCKGPIGDWASVYNPKDDKPLGMYKKIQVLITTYHELTTEYPSAKFLAEMEDRHDGDEPSFRKAIAKKMGFLFKTKWYRVILDEAHAIKNINSRTAKVCCELISKYRWALSGTPLANSVLELFPYLKFIRCGFTESLWDFKQQADTSFEALISMIMYRRTLKDNFLGCRILDLPSSQHQDIWIPLSREETVIATIREQKKMRQTQGNSEKSVTEPELSRAETRLQYAMSMRLRQSVSHPFNLEKMLRTTITTTEIRELKAIFGEFDANDSILDQMMANEKNESGLERYQTGLTFLRQRKEPVFGGMFEWNTVLDMFQHELEAQNFTCCGCEKATPPVRPVQLEMCGHYYCGDCYLDALHHTYKANAQKRDSIPDRTCLAPDCTKSILNARVVTTLQHITHDATILKFREPGRDANEVQIARDEAENGCFIASARLDNWQLVPSTKLTATMAVLATWLQDYPGDKIIVFVQFVMTGKVLGRMLEMSGHKSNFLYYFGGMSQPQRNKSLKDFKEDSAKRILVASMQCGGQSLNLTVANRVILVDPWWNTAAEQQAFGRVLRIGQEKKSHLVRIMISASIDTKMSSLQRVKSEEIDHALQDDGHVPLLLDDASLQKMFAPRDFKPRKKKTSKTKK</sequence>
<dbReference type="STRING" id="94208.A0A2S4LAV8"/>
<dbReference type="Pfam" id="PF00176">
    <property type="entry name" value="SNF2-rel_dom"/>
    <property type="match status" value="1"/>
</dbReference>
<dbReference type="CDD" id="cd18008">
    <property type="entry name" value="DEXDc_SHPRH-like"/>
    <property type="match status" value="1"/>
</dbReference>
<dbReference type="Pfam" id="PF00271">
    <property type="entry name" value="Helicase_C"/>
    <property type="match status" value="1"/>
</dbReference>
<feature type="compositionally biased region" description="Polar residues" evidence="5">
    <location>
        <begin position="24"/>
        <end position="52"/>
    </location>
</feature>
<gene>
    <name evidence="8" type="ORF">TPAR_00258</name>
</gene>
<evidence type="ECO:0000313" key="8">
    <source>
        <dbReference type="EMBL" id="POR39558.1"/>
    </source>
</evidence>
<dbReference type="PANTHER" id="PTHR45626:SF17">
    <property type="entry name" value="HELICASE-LIKE TRANSCRIPTION FACTOR"/>
    <property type="match status" value="1"/>
</dbReference>
<dbReference type="GO" id="GO:0008094">
    <property type="term" value="F:ATP-dependent activity, acting on DNA"/>
    <property type="evidence" value="ECO:0007669"/>
    <property type="project" value="TreeGrafter"/>
</dbReference>
<dbReference type="Gene3D" id="3.40.50.300">
    <property type="entry name" value="P-loop containing nucleotide triphosphate hydrolases"/>
    <property type="match status" value="1"/>
</dbReference>
<feature type="domain" description="Helicase ATP-binding" evidence="6">
    <location>
        <begin position="356"/>
        <end position="551"/>
    </location>
</feature>
<reference evidence="8 9" key="1">
    <citation type="submission" date="2018-01" db="EMBL/GenBank/DDBJ databases">
        <title>Harnessing the power of phylogenomics to disentangle the directionality and signatures of interkingdom host jumping in the parasitic fungal genus Tolypocladium.</title>
        <authorList>
            <person name="Quandt C.A."/>
            <person name="Patterson W."/>
            <person name="Spatafora J.W."/>
        </authorList>
    </citation>
    <scope>NUCLEOTIDE SEQUENCE [LARGE SCALE GENOMIC DNA]</scope>
    <source>
        <strain evidence="8 9">NRBC 100945</strain>
    </source>
</reference>
<dbReference type="SMART" id="SM00490">
    <property type="entry name" value="HELICc"/>
    <property type="match status" value="1"/>
</dbReference>
<evidence type="ECO:0000256" key="2">
    <source>
        <dbReference type="ARBA" id="ARBA00022801"/>
    </source>
</evidence>
<dbReference type="GO" id="GO:0005524">
    <property type="term" value="F:ATP binding"/>
    <property type="evidence" value="ECO:0007669"/>
    <property type="project" value="UniProtKB-KW"/>
</dbReference>
<dbReference type="PROSITE" id="PS51194">
    <property type="entry name" value="HELICASE_CTER"/>
    <property type="match status" value="1"/>
</dbReference>
<keyword evidence="3 8" id="KW-0347">Helicase</keyword>
<dbReference type="GO" id="GO:0005634">
    <property type="term" value="C:nucleus"/>
    <property type="evidence" value="ECO:0007669"/>
    <property type="project" value="TreeGrafter"/>
</dbReference>
<dbReference type="InterPro" id="IPR000330">
    <property type="entry name" value="SNF2_N"/>
</dbReference>
<dbReference type="InterPro" id="IPR049730">
    <property type="entry name" value="SNF2/RAD54-like_C"/>
</dbReference>
<keyword evidence="9" id="KW-1185">Reference proteome</keyword>
<evidence type="ECO:0000256" key="1">
    <source>
        <dbReference type="ARBA" id="ARBA00022741"/>
    </source>
</evidence>
<dbReference type="EMBL" id="PKSG01000032">
    <property type="protein sequence ID" value="POR39558.1"/>
    <property type="molecule type" value="Genomic_DNA"/>
</dbReference>
<feature type="region of interest" description="Disordered" evidence="5">
    <location>
        <begin position="1"/>
        <end position="94"/>
    </location>
</feature>
<dbReference type="Gene3D" id="3.40.50.10810">
    <property type="entry name" value="Tandem AAA-ATPase domain"/>
    <property type="match status" value="1"/>
</dbReference>
<dbReference type="CDD" id="cd18793">
    <property type="entry name" value="SF2_C_SNF"/>
    <property type="match status" value="1"/>
</dbReference>
<evidence type="ECO:0000259" key="6">
    <source>
        <dbReference type="PROSITE" id="PS51192"/>
    </source>
</evidence>
<feature type="compositionally biased region" description="Basic and acidic residues" evidence="5">
    <location>
        <begin position="211"/>
        <end position="223"/>
    </location>
</feature>
<keyword evidence="2" id="KW-0378">Hydrolase</keyword>
<evidence type="ECO:0000256" key="5">
    <source>
        <dbReference type="SAM" id="MobiDB-lite"/>
    </source>
</evidence>
<evidence type="ECO:0000256" key="3">
    <source>
        <dbReference type="ARBA" id="ARBA00022806"/>
    </source>
</evidence>
<dbReference type="PROSITE" id="PS51192">
    <property type="entry name" value="HELICASE_ATP_BIND_1"/>
    <property type="match status" value="1"/>
</dbReference>
<feature type="compositionally biased region" description="Acidic residues" evidence="5">
    <location>
        <begin position="118"/>
        <end position="131"/>
    </location>
</feature>
<feature type="compositionally biased region" description="Acidic residues" evidence="5">
    <location>
        <begin position="140"/>
        <end position="158"/>
    </location>
</feature>
<dbReference type="Proteomes" id="UP000237481">
    <property type="component" value="Unassembled WGS sequence"/>
</dbReference>
<dbReference type="OrthoDB" id="448448at2759"/>
<dbReference type="GO" id="GO:0016787">
    <property type="term" value="F:hydrolase activity"/>
    <property type="evidence" value="ECO:0007669"/>
    <property type="project" value="UniProtKB-KW"/>
</dbReference>
<evidence type="ECO:0000256" key="4">
    <source>
        <dbReference type="ARBA" id="ARBA00022840"/>
    </source>
</evidence>
<dbReference type="InterPro" id="IPR050628">
    <property type="entry name" value="SNF2_RAD54_helicase_TF"/>
</dbReference>
<evidence type="ECO:0000259" key="7">
    <source>
        <dbReference type="PROSITE" id="PS51194"/>
    </source>
</evidence>
<name>A0A2S4LAV8_9HYPO</name>
<comment type="caution">
    <text evidence="8">The sequence shown here is derived from an EMBL/GenBank/DDBJ whole genome shotgun (WGS) entry which is preliminary data.</text>
</comment>
<feature type="region of interest" description="Disordered" evidence="5">
    <location>
        <begin position="113"/>
        <end position="243"/>
    </location>
</feature>
<dbReference type="AlphaFoldDB" id="A0A2S4LAV8"/>
<dbReference type="InterPro" id="IPR027417">
    <property type="entry name" value="P-loop_NTPase"/>
</dbReference>
<keyword evidence="1" id="KW-0547">Nucleotide-binding</keyword>
<dbReference type="GO" id="GO:0006281">
    <property type="term" value="P:DNA repair"/>
    <property type="evidence" value="ECO:0007669"/>
    <property type="project" value="TreeGrafter"/>
</dbReference>
<evidence type="ECO:0000313" key="9">
    <source>
        <dbReference type="Proteomes" id="UP000237481"/>
    </source>
</evidence>
<dbReference type="GO" id="GO:0004386">
    <property type="term" value="F:helicase activity"/>
    <property type="evidence" value="ECO:0007669"/>
    <property type="project" value="UniProtKB-KW"/>
</dbReference>
<dbReference type="SMART" id="SM00487">
    <property type="entry name" value="DEXDc"/>
    <property type="match status" value="1"/>
</dbReference>
<accession>A0A2S4LAV8</accession>
<organism evidence="8 9">
    <name type="scientific">Tolypocladium paradoxum</name>
    <dbReference type="NCBI Taxonomy" id="94208"/>
    <lineage>
        <taxon>Eukaryota</taxon>
        <taxon>Fungi</taxon>
        <taxon>Dikarya</taxon>
        <taxon>Ascomycota</taxon>
        <taxon>Pezizomycotina</taxon>
        <taxon>Sordariomycetes</taxon>
        <taxon>Hypocreomycetidae</taxon>
        <taxon>Hypocreales</taxon>
        <taxon>Ophiocordycipitaceae</taxon>
        <taxon>Tolypocladium</taxon>
    </lineage>
</organism>
<dbReference type="InterPro" id="IPR001650">
    <property type="entry name" value="Helicase_C-like"/>
</dbReference>